<dbReference type="Proteomes" id="UP001067708">
    <property type="component" value="Unassembled WGS sequence"/>
</dbReference>
<evidence type="ECO:0000313" key="2">
    <source>
        <dbReference type="Proteomes" id="UP001067708"/>
    </source>
</evidence>
<keyword evidence="2" id="KW-1185">Reference proteome</keyword>
<dbReference type="EMBL" id="JAPTNG010000014">
    <property type="protein sequence ID" value="MCZ0832526.1"/>
    <property type="molecule type" value="Genomic_DNA"/>
</dbReference>
<evidence type="ECO:0000313" key="1">
    <source>
        <dbReference type="EMBL" id="MCZ0832526.1"/>
    </source>
</evidence>
<proteinExistence type="predicted"/>
<comment type="caution">
    <text evidence="1">The sequence shown here is derived from an EMBL/GenBank/DDBJ whole genome shotgun (WGS) entry which is preliminary data.</text>
</comment>
<gene>
    <name evidence="1" type="ORF">O0535_17480</name>
</gene>
<protein>
    <submittedName>
        <fullName evidence="1">Uncharacterized protein</fullName>
    </submittedName>
</protein>
<name>A0ABT4I0D8_9BACL</name>
<accession>A0ABT4I0D8</accession>
<sequence length="51" mass="5981">MYRQNGRHLLNGLNKLVQHFSELDDRMPDLFPRTPTPLTMNSPLTYLPLLD</sequence>
<organism evidence="1 2">
    <name type="scientific">Brevibacillus halotolerans</name>
    <dbReference type="NCBI Taxonomy" id="1507437"/>
    <lineage>
        <taxon>Bacteria</taxon>
        <taxon>Bacillati</taxon>
        <taxon>Bacillota</taxon>
        <taxon>Bacilli</taxon>
        <taxon>Bacillales</taxon>
        <taxon>Paenibacillaceae</taxon>
        <taxon>Brevibacillus</taxon>
    </lineage>
</organism>
<reference evidence="1" key="1">
    <citation type="submission" date="2022-09" db="EMBL/GenBank/DDBJ databases">
        <title>Genome analysis and characterization of larvicidal activity of Brevibacillus strains.</title>
        <authorList>
            <person name="Patrusheva E.V."/>
            <person name="Izotova A.O."/>
            <person name="Toshchakov S.V."/>
            <person name="Sineoky S.P."/>
        </authorList>
    </citation>
    <scope>NUCLEOTIDE SEQUENCE</scope>
    <source>
        <strain evidence="1">VKPM_B-13244</strain>
    </source>
</reference>